<dbReference type="Pfam" id="PF01593">
    <property type="entry name" value="Amino_oxidase"/>
    <property type="match status" value="1"/>
</dbReference>
<evidence type="ECO:0000259" key="1">
    <source>
        <dbReference type="Pfam" id="PF01593"/>
    </source>
</evidence>
<dbReference type="InterPro" id="IPR036188">
    <property type="entry name" value="FAD/NAD-bd_sf"/>
</dbReference>
<feature type="domain" description="Amine oxidase" evidence="1">
    <location>
        <begin position="2"/>
        <end position="182"/>
    </location>
</feature>
<evidence type="ECO:0000313" key="3">
    <source>
        <dbReference type="Proteomes" id="UP000483432"/>
    </source>
</evidence>
<dbReference type="Gene3D" id="3.50.50.60">
    <property type="entry name" value="FAD/NAD(P)-binding domain"/>
    <property type="match status" value="1"/>
</dbReference>
<sequence>ITLNCRDESATFSHVILATAPQHLPGLAAAIPALEPVVRDVNTYHYQPIATGYVQYDPAFQLTEPLFAMADGPAQFVFDRGQSHGQTGLLAFVASAAESLSPDWLDQAEAQLQRIARPGSPRWRKSIVEKQATYSCVPDMARPDVCTAHPRIYLAGDYTAGPFPATLESATQSGVQSAGALLRQL</sequence>
<dbReference type="SUPFAM" id="SSF51905">
    <property type="entry name" value="FAD/NAD(P)-binding domain"/>
    <property type="match status" value="1"/>
</dbReference>
<dbReference type="EMBL" id="JAAFGW010000017">
    <property type="protein sequence ID" value="NDP47170.1"/>
    <property type="molecule type" value="Genomic_DNA"/>
</dbReference>
<organism evidence="2 3">
    <name type="scientific">Sulfuriferula multivorans</name>
    <dbReference type="NCBI Taxonomy" id="1559896"/>
    <lineage>
        <taxon>Bacteria</taxon>
        <taxon>Pseudomonadati</taxon>
        <taxon>Pseudomonadota</taxon>
        <taxon>Betaproteobacteria</taxon>
        <taxon>Nitrosomonadales</taxon>
        <taxon>Sulfuricellaceae</taxon>
        <taxon>Sulfuriferula</taxon>
    </lineage>
</organism>
<reference evidence="2 3" key="1">
    <citation type="submission" date="2019-09" db="EMBL/GenBank/DDBJ databases">
        <title>H2 Metabolism Revealed by Metagenomic Analysis in Subglacial Sediment of East Antarctica.</title>
        <authorList>
            <person name="Yang Z."/>
            <person name="Zhang Y."/>
            <person name="Lv Y."/>
            <person name="Yan W."/>
            <person name="Xiao X."/>
            <person name="Sun B."/>
            <person name="Ma H."/>
        </authorList>
    </citation>
    <scope>NUCLEOTIDE SEQUENCE [LARGE SCALE GENOMIC DNA]</scope>
    <source>
        <strain evidence="2">Bin2_2</strain>
    </source>
</reference>
<gene>
    <name evidence="2" type="ORF">GZ085_02040</name>
</gene>
<dbReference type="Proteomes" id="UP000483432">
    <property type="component" value="Unassembled WGS sequence"/>
</dbReference>
<proteinExistence type="predicted"/>
<protein>
    <submittedName>
        <fullName evidence="2">Phytoene dehydrogenase</fullName>
    </submittedName>
</protein>
<name>A0A7C9KXN9_9PROT</name>
<accession>A0A7C9KXN9</accession>
<dbReference type="GO" id="GO:0016491">
    <property type="term" value="F:oxidoreductase activity"/>
    <property type="evidence" value="ECO:0007669"/>
    <property type="project" value="InterPro"/>
</dbReference>
<evidence type="ECO:0000313" key="2">
    <source>
        <dbReference type="EMBL" id="NDP47170.1"/>
    </source>
</evidence>
<dbReference type="AlphaFoldDB" id="A0A7C9KXN9"/>
<comment type="caution">
    <text evidence="2">The sequence shown here is derived from an EMBL/GenBank/DDBJ whole genome shotgun (WGS) entry which is preliminary data.</text>
</comment>
<feature type="non-terminal residue" evidence="2">
    <location>
        <position position="1"/>
    </location>
</feature>
<dbReference type="InterPro" id="IPR002937">
    <property type="entry name" value="Amino_oxidase"/>
</dbReference>